<feature type="region of interest" description="Disordered" evidence="1">
    <location>
        <begin position="1"/>
        <end position="23"/>
    </location>
</feature>
<dbReference type="RefSeq" id="WP_146659611.1">
    <property type="nucleotide sequence ID" value="NZ_CP019791.1"/>
</dbReference>
<reference evidence="4" key="1">
    <citation type="submission" date="2017-02" db="EMBL/GenBank/DDBJ databases">
        <title>Comparative genomics and description of representatives of a novel lineage of planctomycetes thriving in anoxic sediments.</title>
        <authorList>
            <person name="Spring S."/>
            <person name="Bunk B."/>
            <person name="Sproer C."/>
        </authorList>
    </citation>
    <scope>NUCLEOTIDE SEQUENCE [LARGE SCALE GENOMIC DNA]</scope>
    <source>
        <strain evidence="4">ST-NAGAB-D1</strain>
    </source>
</reference>
<dbReference type="Pfam" id="PF01381">
    <property type="entry name" value="HTH_3"/>
    <property type="match status" value="1"/>
</dbReference>
<dbReference type="KEGG" id="alus:STSP2_00542"/>
<sequence length="99" mass="11298">MARKFSELEKRMDPESVKRAKARAREEMAQMLLAEIRKETGITQENLAKSMGIKQPSLSKLESQRDMQISTLRRLIEALGGKLELIAHMPEGDIKISQF</sequence>
<gene>
    <name evidence="3" type="primary">higA</name>
    <name evidence="3" type="ORF">STSP2_00542</name>
</gene>
<dbReference type="InterPro" id="IPR001387">
    <property type="entry name" value="Cro/C1-type_HTH"/>
</dbReference>
<dbReference type="SMART" id="SM00530">
    <property type="entry name" value="HTH_XRE"/>
    <property type="match status" value="1"/>
</dbReference>
<dbReference type="AlphaFoldDB" id="A0A1U9NI23"/>
<dbReference type="STRING" id="1936003.STSP2_00542"/>
<dbReference type="GO" id="GO:0003677">
    <property type="term" value="F:DNA binding"/>
    <property type="evidence" value="ECO:0007669"/>
    <property type="project" value="InterPro"/>
</dbReference>
<protein>
    <submittedName>
        <fullName evidence="3">Antitoxin HigA</fullName>
    </submittedName>
</protein>
<evidence type="ECO:0000313" key="4">
    <source>
        <dbReference type="Proteomes" id="UP000189674"/>
    </source>
</evidence>
<proteinExistence type="predicted"/>
<evidence type="ECO:0000256" key="1">
    <source>
        <dbReference type="SAM" id="MobiDB-lite"/>
    </source>
</evidence>
<organism evidence="3 4">
    <name type="scientific">Anaerohalosphaera lusitana</name>
    <dbReference type="NCBI Taxonomy" id="1936003"/>
    <lineage>
        <taxon>Bacteria</taxon>
        <taxon>Pseudomonadati</taxon>
        <taxon>Planctomycetota</taxon>
        <taxon>Phycisphaerae</taxon>
        <taxon>Sedimentisphaerales</taxon>
        <taxon>Anaerohalosphaeraceae</taxon>
        <taxon>Anaerohalosphaera</taxon>
    </lineage>
</organism>
<dbReference type="EMBL" id="CP019791">
    <property type="protein sequence ID" value="AQT67398.1"/>
    <property type="molecule type" value="Genomic_DNA"/>
</dbReference>
<keyword evidence="4" id="KW-1185">Reference proteome</keyword>
<dbReference type="Gene3D" id="1.10.260.40">
    <property type="entry name" value="lambda repressor-like DNA-binding domains"/>
    <property type="match status" value="1"/>
</dbReference>
<evidence type="ECO:0000259" key="2">
    <source>
        <dbReference type="PROSITE" id="PS50943"/>
    </source>
</evidence>
<dbReference type="OrthoDB" id="283724at2"/>
<dbReference type="PROSITE" id="PS50943">
    <property type="entry name" value="HTH_CROC1"/>
    <property type="match status" value="1"/>
</dbReference>
<accession>A0A1U9NI23</accession>
<name>A0A1U9NI23_9BACT</name>
<dbReference type="CDD" id="cd00093">
    <property type="entry name" value="HTH_XRE"/>
    <property type="match status" value="1"/>
</dbReference>
<dbReference type="InterPro" id="IPR010982">
    <property type="entry name" value="Lambda_DNA-bd_dom_sf"/>
</dbReference>
<dbReference type="SUPFAM" id="SSF47413">
    <property type="entry name" value="lambda repressor-like DNA-binding domains"/>
    <property type="match status" value="1"/>
</dbReference>
<feature type="domain" description="HTH cro/C1-type" evidence="2">
    <location>
        <begin position="33"/>
        <end position="86"/>
    </location>
</feature>
<dbReference type="Proteomes" id="UP000189674">
    <property type="component" value="Chromosome"/>
</dbReference>
<evidence type="ECO:0000313" key="3">
    <source>
        <dbReference type="EMBL" id="AQT67398.1"/>
    </source>
</evidence>